<reference evidence="5 6" key="1">
    <citation type="submission" date="2020-04" db="EMBL/GenBank/DDBJ databases">
        <title>Gordonia sp. nov. TBRC 11910.</title>
        <authorList>
            <person name="Suriyachadkun C."/>
        </authorList>
    </citation>
    <scope>NUCLEOTIDE SEQUENCE [LARGE SCALE GENOMIC DNA]</scope>
    <source>
        <strain evidence="5 6">TBRC 11910</strain>
    </source>
</reference>
<accession>A0A848L0D6</accession>
<dbReference type="InterPro" id="IPR016036">
    <property type="entry name" value="Malonyl_transacylase_ACP-bd"/>
</dbReference>
<protein>
    <submittedName>
        <fullName evidence="5">Acyltransferase domain-containing protein</fullName>
    </submittedName>
</protein>
<dbReference type="SMART" id="SM00827">
    <property type="entry name" value="PKS_AT"/>
    <property type="match status" value="1"/>
</dbReference>
<keyword evidence="1" id="KW-0596">Phosphopantetheine</keyword>
<evidence type="ECO:0000259" key="4">
    <source>
        <dbReference type="SMART" id="SM00827"/>
    </source>
</evidence>
<dbReference type="GO" id="GO:0004312">
    <property type="term" value="F:fatty acid synthase activity"/>
    <property type="evidence" value="ECO:0007669"/>
    <property type="project" value="TreeGrafter"/>
</dbReference>
<dbReference type="PANTHER" id="PTHR43775">
    <property type="entry name" value="FATTY ACID SYNTHASE"/>
    <property type="match status" value="1"/>
</dbReference>
<dbReference type="Gene3D" id="3.40.366.10">
    <property type="entry name" value="Malonyl-Coenzyme A Acyl Carrier Protein, domain 2"/>
    <property type="match status" value="1"/>
</dbReference>
<feature type="domain" description="Malonyl-CoA:ACP transacylase (MAT)" evidence="4">
    <location>
        <begin position="101"/>
        <end position="403"/>
    </location>
</feature>
<dbReference type="GO" id="GO:0071770">
    <property type="term" value="P:DIM/DIP cell wall layer assembly"/>
    <property type="evidence" value="ECO:0007669"/>
    <property type="project" value="TreeGrafter"/>
</dbReference>
<dbReference type="InterPro" id="IPR001227">
    <property type="entry name" value="Ac_transferase_dom_sf"/>
</dbReference>
<dbReference type="EMBL" id="JABBNB010000031">
    <property type="protein sequence ID" value="NMO04149.1"/>
    <property type="molecule type" value="Genomic_DNA"/>
</dbReference>
<keyword evidence="6" id="KW-1185">Reference proteome</keyword>
<evidence type="ECO:0000256" key="3">
    <source>
        <dbReference type="ARBA" id="ARBA00023268"/>
    </source>
</evidence>
<organism evidence="5 6">
    <name type="scientific">Gordonia asplenii</name>
    <dbReference type="NCBI Taxonomy" id="2725283"/>
    <lineage>
        <taxon>Bacteria</taxon>
        <taxon>Bacillati</taxon>
        <taxon>Actinomycetota</taxon>
        <taxon>Actinomycetes</taxon>
        <taxon>Mycobacteriales</taxon>
        <taxon>Gordoniaceae</taxon>
        <taxon>Gordonia</taxon>
    </lineage>
</organism>
<keyword evidence="5" id="KW-0808">Transferase</keyword>
<evidence type="ECO:0000313" key="5">
    <source>
        <dbReference type="EMBL" id="NMO04149.1"/>
    </source>
</evidence>
<dbReference type="Gene3D" id="3.30.70.3290">
    <property type="match status" value="1"/>
</dbReference>
<sequence length="460" mass="49852">MNDLVLPDGLVATLISSESQRGLATEAGAVADYLDAHRDVEPLDVSRMLMRTREIRRFRALIRATGRDDAIAALRAVAAGTPHPNATVSSRPATSRRVALVFPGQGSQRAGMGRGHYERCPEYRRRVDEVNAEFIAEAGIAPLDYLLDDEHVEDVKIVQPAIFLHTLGLARMWRAAGVEPVATVGHSQGEIAAVVESGHMSLRDGIRVVTVRAQEIEKLENSGDYPPCAMAVFALRRDQLEDRLARLTGWAELAVVNSSTIHALSGYEDVIDALVAEYREAGVFAQRIGVDHAGHSARLRRHGKVFSGAHAGLEASSFADGDLMCFGATLGEPITPELPISDYWSWNLRNTVRFDSAIATAAAHGIDTFIEMSEHPTMLLSIGETLAENGVRAAVVGTGNKNADAAAEFTRNLSTVIVDDTQFRWPTIESGSVPIDFPNTEFDEALYWAPVSAPQPVAAR</sequence>
<dbReference type="Proteomes" id="UP000550729">
    <property type="component" value="Unassembled WGS sequence"/>
</dbReference>
<keyword evidence="2" id="KW-0597">Phosphoprotein</keyword>
<dbReference type="GO" id="GO:0005737">
    <property type="term" value="C:cytoplasm"/>
    <property type="evidence" value="ECO:0007669"/>
    <property type="project" value="TreeGrafter"/>
</dbReference>
<comment type="caution">
    <text evidence="5">The sequence shown here is derived from an EMBL/GenBank/DDBJ whole genome shotgun (WGS) entry which is preliminary data.</text>
</comment>
<dbReference type="AlphaFoldDB" id="A0A848L0D6"/>
<dbReference type="GO" id="GO:0006633">
    <property type="term" value="P:fatty acid biosynthetic process"/>
    <property type="evidence" value="ECO:0007669"/>
    <property type="project" value="TreeGrafter"/>
</dbReference>
<evidence type="ECO:0000313" key="6">
    <source>
        <dbReference type="Proteomes" id="UP000550729"/>
    </source>
</evidence>
<dbReference type="Pfam" id="PF00698">
    <property type="entry name" value="Acyl_transf_1"/>
    <property type="match status" value="1"/>
</dbReference>
<dbReference type="GO" id="GO:0005886">
    <property type="term" value="C:plasma membrane"/>
    <property type="evidence" value="ECO:0007669"/>
    <property type="project" value="TreeGrafter"/>
</dbReference>
<keyword evidence="5" id="KW-0012">Acyltransferase</keyword>
<keyword evidence="3" id="KW-0511">Multifunctional enzyme</keyword>
<dbReference type="SUPFAM" id="SSF55048">
    <property type="entry name" value="Probable ACP-binding domain of malonyl-CoA ACP transacylase"/>
    <property type="match status" value="1"/>
</dbReference>
<dbReference type="RefSeq" id="WP_170196653.1">
    <property type="nucleotide sequence ID" value="NZ_JABBNB010000031.1"/>
</dbReference>
<name>A0A848L0D6_9ACTN</name>
<dbReference type="SUPFAM" id="SSF52151">
    <property type="entry name" value="FabD/lysophospholipase-like"/>
    <property type="match status" value="1"/>
</dbReference>
<dbReference type="InterPro" id="IPR014043">
    <property type="entry name" value="Acyl_transferase_dom"/>
</dbReference>
<evidence type="ECO:0000256" key="2">
    <source>
        <dbReference type="ARBA" id="ARBA00022553"/>
    </source>
</evidence>
<gene>
    <name evidence="5" type="ORF">HH308_23310</name>
</gene>
<dbReference type="InterPro" id="IPR050091">
    <property type="entry name" value="PKS_NRPS_Biosynth_Enz"/>
</dbReference>
<dbReference type="InterPro" id="IPR016035">
    <property type="entry name" value="Acyl_Trfase/lysoPLipase"/>
</dbReference>
<evidence type="ECO:0000256" key="1">
    <source>
        <dbReference type="ARBA" id="ARBA00022450"/>
    </source>
</evidence>
<dbReference type="PANTHER" id="PTHR43775:SF37">
    <property type="entry name" value="SI:DKEY-61P9.11"/>
    <property type="match status" value="1"/>
</dbReference>
<proteinExistence type="predicted"/>